<keyword evidence="1" id="KW-0812">Transmembrane</keyword>
<gene>
    <name evidence="2" type="ORF">BLI009_02925</name>
</gene>
<keyword evidence="1" id="KW-0472">Membrane</keyword>
<accession>A0AAX1LLL7</accession>
<sequence length="195" mass="21654">MTEKSTQFARCKKLPLWVWGCVVVLVAALVAAGSILINNAKETTITTESQLERVVNVSKLSSAKFSYNGIAVKKDNKGRDEYHVKYKSTVTASFSMNDIKFSEDKDAKKIIASLPAPRIDSPVIDSSSLAFFERNPDTDLQEVITLCKQDALREIKADGEITTTATDNIKKTVEALTKPILEEKGYTLEYREQGK</sequence>
<feature type="transmembrane region" description="Helical" evidence="1">
    <location>
        <begin position="16"/>
        <end position="37"/>
    </location>
</feature>
<dbReference type="RefSeq" id="WP_206648954.1">
    <property type="nucleotide sequence ID" value="NZ_CP071248.1"/>
</dbReference>
<protein>
    <submittedName>
        <fullName evidence="2">DUF4230 domain-containing protein</fullName>
    </submittedName>
</protein>
<dbReference type="EMBL" id="CP071248">
    <property type="protein sequence ID" value="QSP98110.1"/>
    <property type="molecule type" value="Genomic_DNA"/>
</dbReference>
<proteinExistence type="predicted"/>
<evidence type="ECO:0000313" key="3">
    <source>
        <dbReference type="Proteomes" id="UP000663618"/>
    </source>
</evidence>
<name>A0AAX1LLL7_BIFLI</name>
<organism evidence="2 3">
    <name type="scientific">Bifidobacterium longum subsp. infantis</name>
    <dbReference type="NCBI Taxonomy" id="1682"/>
    <lineage>
        <taxon>Bacteria</taxon>
        <taxon>Bacillati</taxon>
        <taxon>Actinomycetota</taxon>
        <taxon>Actinomycetes</taxon>
        <taxon>Bifidobacteriales</taxon>
        <taxon>Bifidobacteriaceae</taxon>
        <taxon>Bifidobacterium</taxon>
    </lineage>
</organism>
<dbReference type="Proteomes" id="UP000663618">
    <property type="component" value="Chromosome"/>
</dbReference>
<keyword evidence="1" id="KW-1133">Transmembrane helix</keyword>
<evidence type="ECO:0000313" key="2">
    <source>
        <dbReference type="EMBL" id="QSP98110.1"/>
    </source>
</evidence>
<dbReference type="AlphaFoldDB" id="A0AAX1LLL7"/>
<dbReference type="InterPro" id="IPR025324">
    <property type="entry name" value="DUF4230"/>
</dbReference>
<dbReference type="Pfam" id="PF14014">
    <property type="entry name" value="DUF4230"/>
    <property type="match status" value="1"/>
</dbReference>
<reference evidence="2" key="1">
    <citation type="submission" date="2021-03" db="EMBL/GenBank/DDBJ databases">
        <title>Genome sequencing of Bifidobacterium longum subsp. infantis JCM 7009.</title>
        <authorList>
            <person name="Kim J."/>
        </authorList>
    </citation>
    <scope>NUCLEOTIDE SEQUENCE</scope>
    <source>
        <strain evidence="2">JCM 7009</strain>
    </source>
</reference>
<evidence type="ECO:0000256" key="1">
    <source>
        <dbReference type="SAM" id="Phobius"/>
    </source>
</evidence>